<dbReference type="Pfam" id="PF01934">
    <property type="entry name" value="HepT-like"/>
    <property type="match status" value="1"/>
</dbReference>
<evidence type="ECO:0000256" key="2">
    <source>
        <dbReference type="ARBA" id="ARBA00022649"/>
    </source>
</evidence>
<dbReference type="GO" id="GO:0110001">
    <property type="term" value="C:toxin-antitoxin complex"/>
    <property type="evidence" value="ECO:0007669"/>
    <property type="project" value="InterPro"/>
</dbReference>
<dbReference type="OrthoDB" id="9802833at2"/>
<dbReference type="EMBL" id="SZPX01000002">
    <property type="protein sequence ID" value="TKI70433.1"/>
    <property type="molecule type" value="Genomic_DNA"/>
</dbReference>
<accession>A0A4V6X6A0</accession>
<dbReference type="GO" id="GO:0016787">
    <property type="term" value="F:hydrolase activity"/>
    <property type="evidence" value="ECO:0007669"/>
    <property type="project" value="UniProtKB-KW"/>
</dbReference>
<keyword evidence="1" id="KW-0597">Phosphoprotein</keyword>
<keyword evidence="8" id="KW-1185">Reference proteome</keyword>
<dbReference type="InterPro" id="IPR008201">
    <property type="entry name" value="HepT-like"/>
</dbReference>
<dbReference type="AlphaFoldDB" id="A0A4V6X6A0"/>
<evidence type="ECO:0000256" key="3">
    <source>
        <dbReference type="ARBA" id="ARBA00022722"/>
    </source>
</evidence>
<dbReference type="InterPro" id="IPR051813">
    <property type="entry name" value="HepT_RNase_toxin"/>
</dbReference>
<sequence>MSKRDELLFLQDILDSVNAILEFTHGLNVDTFSNNRLVYSATIREFEVIGEATIHLCDETLSKYKKVPWRDLKDFRNLLIHEYFGVDSQIVWNTIQNDLPLLKEVVQEMIANN</sequence>
<comment type="caution">
    <text evidence="7">The sequence shown here is derived from an EMBL/GenBank/DDBJ whole genome shotgun (WGS) entry which is preliminary data.</text>
</comment>
<dbReference type="PANTHER" id="PTHR34139:SF1">
    <property type="entry name" value="RNASE MJ1380-RELATED"/>
    <property type="match status" value="1"/>
</dbReference>
<evidence type="ECO:0000256" key="6">
    <source>
        <dbReference type="ARBA" id="ARBA00024207"/>
    </source>
</evidence>
<dbReference type="InterPro" id="IPR037038">
    <property type="entry name" value="HepT-like_sf"/>
</dbReference>
<evidence type="ECO:0000256" key="1">
    <source>
        <dbReference type="ARBA" id="ARBA00022553"/>
    </source>
</evidence>
<comment type="similarity">
    <text evidence="6">Belongs to the HepT RNase toxin family.</text>
</comment>
<evidence type="ECO:0000256" key="5">
    <source>
        <dbReference type="ARBA" id="ARBA00022801"/>
    </source>
</evidence>
<dbReference type="GO" id="GO:0004540">
    <property type="term" value="F:RNA nuclease activity"/>
    <property type="evidence" value="ECO:0007669"/>
    <property type="project" value="InterPro"/>
</dbReference>
<evidence type="ECO:0000256" key="4">
    <source>
        <dbReference type="ARBA" id="ARBA00022741"/>
    </source>
</evidence>
<organism evidence="7 8">
    <name type="scientific">Sulfurimonas crateris</name>
    <dbReference type="NCBI Taxonomy" id="2574727"/>
    <lineage>
        <taxon>Bacteria</taxon>
        <taxon>Pseudomonadati</taxon>
        <taxon>Campylobacterota</taxon>
        <taxon>Epsilonproteobacteria</taxon>
        <taxon>Campylobacterales</taxon>
        <taxon>Sulfurimonadaceae</taxon>
        <taxon>Sulfurimonas</taxon>
    </lineage>
</organism>
<evidence type="ECO:0000313" key="8">
    <source>
        <dbReference type="Proteomes" id="UP000309561"/>
    </source>
</evidence>
<dbReference type="PANTHER" id="PTHR34139">
    <property type="entry name" value="UPF0331 PROTEIN MJ0127"/>
    <property type="match status" value="1"/>
</dbReference>
<keyword evidence="2" id="KW-1277">Toxin-antitoxin system</keyword>
<name>A0A4V6X6A0_9BACT</name>
<reference evidence="7 8" key="1">
    <citation type="submission" date="2019-04" db="EMBL/GenBank/DDBJ databases">
        <title>Sulfurimonas crateris sp. nov. a facultative anaerobic sulfur-oxidizing chemolithautotrophic bacterium isolated from a terrestrial mud vulcano.</title>
        <authorList>
            <person name="Ratnikova N.M."/>
            <person name="Slobodkin A.I."/>
            <person name="Merkel A.Y."/>
            <person name="Novikov A."/>
            <person name="Bonch-Osmolovskaya E.A."/>
            <person name="Slobodkina G.B."/>
        </authorList>
    </citation>
    <scope>NUCLEOTIDE SEQUENCE [LARGE SCALE GENOMIC DNA]</scope>
    <source>
        <strain evidence="7 8">SN118</strain>
    </source>
</reference>
<dbReference type="SUPFAM" id="SSF81593">
    <property type="entry name" value="Nucleotidyltransferase substrate binding subunit/domain"/>
    <property type="match status" value="1"/>
</dbReference>
<protein>
    <submittedName>
        <fullName evidence="7">DUF86 domain-containing protein</fullName>
    </submittedName>
</protein>
<dbReference type="Proteomes" id="UP000309561">
    <property type="component" value="Unassembled WGS sequence"/>
</dbReference>
<keyword evidence="4" id="KW-0547">Nucleotide-binding</keyword>
<proteinExistence type="inferred from homology"/>
<dbReference type="Gene3D" id="1.20.120.580">
    <property type="entry name" value="bsu32300-like"/>
    <property type="match status" value="1"/>
</dbReference>
<keyword evidence="3" id="KW-0540">Nuclease</keyword>
<keyword evidence="5" id="KW-0378">Hydrolase</keyword>
<dbReference type="GO" id="GO:0000166">
    <property type="term" value="F:nucleotide binding"/>
    <property type="evidence" value="ECO:0007669"/>
    <property type="project" value="UniProtKB-KW"/>
</dbReference>
<dbReference type="RefSeq" id="WP_137012473.1">
    <property type="nucleotide sequence ID" value="NZ_SZPX01000002.1"/>
</dbReference>
<evidence type="ECO:0000313" key="7">
    <source>
        <dbReference type="EMBL" id="TKI70433.1"/>
    </source>
</evidence>
<gene>
    <name evidence="7" type="ORF">FCU45_03875</name>
</gene>